<proteinExistence type="predicted"/>
<dbReference type="InterPro" id="IPR029063">
    <property type="entry name" value="SAM-dependent_MTases_sf"/>
</dbReference>
<reference evidence="1 2" key="1">
    <citation type="submission" date="2021-07" db="EMBL/GenBank/DDBJ databases">
        <title>Clostridium weizhouense sp. nov., an anaerobic bacterium isolated from activated sludge of Petroleum wastewater.</title>
        <authorList>
            <person name="Li Q."/>
        </authorList>
    </citation>
    <scope>NUCLEOTIDE SEQUENCE [LARGE SCALE GENOMIC DNA]</scope>
    <source>
        <strain evidence="1 2">YB-6</strain>
    </source>
</reference>
<sequence length="827" mass="97554">MKKLFYNQIKDSTEERDVELVYKNNIKAHFKNSIITYPFQCDGYLEENLMYDDIRKVLRLIMEFKYGLDFNIPINRAKVLVQVIFYLKQFTLRKNREYMDMPNVILAGDKTTCFVISSSDVECYLERNLDWSIAPSDAPTKYKDLTIEISNNKYINPIIFNINKSLKFEHVVRDIKRLILEIKTKFKVTESNISETYDYFIERIIKDPSNHSASDLVQCFIDTILGDVEISQKKDSKYIAKKDKRIEIDSYSYKQFEEEYSVKYSIEEKNSFIAIKDRLTEDTKRRFNGEFFTPTIWVNEAHKQLNYVFGQNWKEKYVVWDCAWGTGNLTRDYYFKDLYCSTLDKIDLELGDNYNRNSQKFVYDFLNDNIELLTTNKINNSLMPQALYDALLKNKKILLILNPPFGEGSNGKQSGKKSKDGISNTKVKSMMEKEGLKDSSQQLYIQFLYRILKLKQVFNLDNLNIGIFTPTLFLTGERSEKFREIFLKNFKFEKGIVFNASYFSNVSSEWGVGFSIWTTGECKEKNNFNFLVKEMSDNGKIESTREKLIYNLNYKERLSSWIKNKKSNNKAETITLKSAITFDTKTRMVDKEAIGFLMNDSNNVYANTQGVYILSAPVTRHVKTTTITRENYKQCCSLFAARKLIKSNWLNQKDNYMIPNINNSKYKEYENDSIIYSIFSNAAQVSSFRNIKIYNKECDIINQMFFMSIKEIQNLANINNNETIYYDCKRYSKERFIYTQFQALELSEEGKLILETAKKLIRGSFKYRDEFNKLHPKYNINTCDAGWYQIKFMLTQYMNEELELFEDMVKSLEDKMISLVYELGFLK</sequence>
<comment type="caution">
    <text evidence="1">The sequence shown here is derived from an EMBL/GenBank/DDBJ whole genome shotgun (WGS) entry which is preliminary data.</text>
</comment>
<dbReference type="Proteomes" id="UP001519921">
    <property type="component" value="Unassembled WGS sequence"/>
</dbReference>
<gene>
    <name evidence="1" type="ORF">KYD98_13000</name>
</gene>
<dbReference type="SUPFAM" id="SSF53335">
    <property type="entry name" value="S-adenosyl-L-methionine-dependent methyltransferases"/>
    <property type="match status" value="1"/>
</dbReference>
<dbReference type="RefSeq" id="WP_219780477.1">
    <property type="nucleotide sequence ID" value="NZ_JAHXPT010000010.1"/>
</dbReference>
<protein>
    <recommendedName>
        <fullName evidence="3">Site-specific DNA-methyltransferase (adenine-specific)</fullName>
    </recommendedName>
</protein>
<dbReference type="EMBL" id="JAHXPT010000010">
    <property type="protein sequence ID" value="MBW6411015.1"/>
    <property type="molecule type" value="Genomic_DNA"/>
</dbReference>
<organism evidence="1 2">
    <name type="scientific">Clostridium weizhouense</name>
    <dbReference type="NCBI Taxonomy" id="2859781"/>
    <lineage>
        <taxon>Bacteria</taxon>
        <taxon>Bacillati</taxon>
        <taxon>Bacillota</taxon>
        <taxon>Clostridia</taxon>
        <taxon>Eubacteriales</taxon>
        <taxon>Clostridiaceae</taxon>
        <taxon>Clostridium</taxon>
    </lineage>
</organism>
<evidence type="ECO:0000313" key="1">
    <source>
        <dbReference type="EMBL" id="MBW6411015.1"/>
    </source>
</evidence>
<keyword evidence="2" id="KW-1185">Reference proteome</keyword>
<accession>A0ABS7ATY1</accession>
<evidence type="ECO:0000313" key="2">
    <source>
        <dbReference type="Proteomes" id="UP001519921"/>
    </source>
</evidence>
<evidence type="ECO:0008006" key="3">
    <source>
        <dbReference type="Google" id="ProtNLM"/>
    </source>
</evidence>
<dbReference type="Gene3D" id="3.40.50.150">
    <property type="entry name" value="Vaccinia Virus protein VP39"/>
    <property type="match status" value="1"/>
</dbReference>
<name>A0ABS7ATY1_9CLOT</name>